<dbReference type="EMBL" id="JBHTJV010000025">
    <property type="protein sequence ID" value="MFD0917683.1"/>
    <property type="molecule type" value="Genomic_DNA"/>
</dbReference>
<dbReference type="Proteomes" id="UP001597101">
    <property type="component" value="Unassembled WGS sequence"/>
</dbReference>
<accession>A0ABW3FIT1</accession>
<dbReference type="RefSeq" id="WP_377213538.1">
    <property type="nucleotide sequence ID" value="NZ_JBHTJV010000025.1"/>
</dbReference>
<evidence type="ECO:0000313" key="1">
    <source>
        <dbReference type="EMBL" id="MFD0917683.1"/>
    </source>
</evidence>
<evidence type="ECO:0008006" key="3">
    <source>
        <dbReference type="Google" id="ProtNLM"/>
    </source>
</evidence>
<proteinExistence type="predicted"/>
<sequence>MPDTESVARFQAGPGIEKLDLSFDIDKLREALDICLKRTEFKGDLAAGFGAFSLTRRPGVEVETPNDLSGLFFTRVDDSYEEVRREEVVDESRFTEFVPAFAGTYFEHVHTELTRRFEIGRMRVLSKGQYNCNSWHRDPEPRLHIPILSNPGSLFIVNHHVTHLPADGSVYFTDTRGYHTALNGGESHRVHVVAALPWAGSPT</sequence>
<comment type="caution">
    <text evidence="1">The sequence shown here is derived from an EMBL/GenBank/DDBJ whole genome shotgun (WGS) entry which is preliminary data.</text>
</comment>
<gene>
    <name evidence="1" type="ORF">ACFQ14_14870</name>
</gene>
<evidence type="ECO:0000313" key="2">
    <source>
        <dbReference type="Proteomes" id="UP001597101"/>
    </source>
</evidence>
<dbReference type="InterPro" id="IPR027443">
    <property type="entry name" value="IPNS-like_sf"/>
</dbReference>
<protein>
    <recommendedName>
        <fullName evidence="3">Aspartyl/Asparaginyl beta-hydroxylase</fullName>
    </recommendedName>
</protein>
<reference evidence="2" key="1">
    <citation type="journal article" date="2019" name="Int. J. Syst. Evol. Microbiol.">
        <title>The Global Catalogue of Microorganisms (GCM) 10K type strain sequencing project: providing services to taxonomists for standard genome sequencing and annotation.</title>
        <authorList>
            <consortium name="The Broad Institute Genomics Platform"/>
            <consortium name="The Broad Institute Genome Sequencing Center for Infectious Disease"/>
            <person name="Wu L."/>
            <person name="Ma J."/>
        </authorList>
    </citation>
    <scope>NUCLEOTIDE SEQUENCE [LARGE SCALE GENOMIC DNA]</scope>
    <source>
        <strain evidence="2">CCUG 60023</strain>
    </source>
</reference>
<name>A0ABW3FIT1_9HYPH</name>
<organism evidence="1 2">
    <name type="scientific">Pseudahrensia aquimaris</name>
    <dbReference type="NCBI Taxonomy" id="744461"/>
    <lineage>
        <taxon>Bacteria</taxon>
        <taxon>Pseudomonadati</taxon>
        <taxon>Pseudomonadota</taxon>
        <taxon>Alphaproteobacteria</taxon>
        <taxon>Hyphomicrobiales</taxon>
        <taxon>Ahrensiaceae</taxon>
        <taxon>Pseudahrensia</taxon>
    </lineage>
</organism>
<dbReference type="SUPFAM" id="SSF51197">
    <property type="entry name" value="Clavaminate synthase-like"/>
    <property type="match status" value="1"/>
</dbReference>
<dbReference type="Gene3D" id="2.60.120.330">
    <property type="entry name" value="B-lactam Antibiotic, Isopenicillin N Synthase, Chain"/>
    <property type="match status" value="1"/>
</dbReference>
<keyword evidence="2" id="KW-1185">Reference proteome</keyword>